<keyword evidence="2" id="KW-1185">Reference proteome</keyword>
<dbReference type="Gene3D" id="2.60.120.10">
    <property type="entry name" value="Jelly Rolls"/>
    <property type="match status" value="1"/>
</dbReference>
<protein>
    <submittedName>
        <fullName evidence="1">Uncharacterized protein</fullName>
    </submittedName>
</protein>
<dbReference type="GeneTree" id="ENSGT00950000185065"/>
<reference evidence="1" key="3">
    <citation type="submission" date="2025-09" db="UniProtKB">
        <authorList>
            <consortium name="Ensembl"/>
        </authorList>
    </citation>
    <scope>IDENTIFICATION</scope>
</reference>
<dbReference type="PANTHER" id="PTHR23011">
    <property type="entry name" value="CYCLIC NUCLEOTIDE-BINDING DOMAIN CONTAINING PROTEIN"/>
    <property type="match status" value="1"/>
</dbReference>
<name>A0A670IGB3_PODMU</name>
<dbReference type="AlphaFoldDB" id="A0A670IGB3"/>
<sequence>MKHDTIVSFIAFFLLPPAKNFHRFFKNVILMIKVCRCFRRGLKGFSCFHLVEKDTRGAIEEEHFPFKAIQITKKPPAWRTDSEIKHLQNRLQFVESFRQYSPTLQSLLAKVIRFER</sequence>
<dbReference type="PANTHER" id="PTHR23011:SF43">
    <property type="entry name" value="CYCLIC NUCLEOTIDE-BINDING DOMAIN-CONTAINING PROTEIN 2"/>
    <property type="match status" value="1"/>
</dbReference>
<proteinExistence type="predicted"/>
<dbReference type="Proteomes" id="UP000472272">
    <property type="component" value="Chromosome 1"/>
</dbReference>
<reference evidence="1" key="2">
    <citation type="submission" date="2025-08" db="UniProtKB">
        <authorList>
            <consortium name="Ensembl"/>
        </authorList>
    </citation>
    <scope>IDENTIFICATION</scope>
</reference>
<organism evidence="1 2">
    <name type="scientific">Podarcis muralis</name>
    <name type="common">Wall lizard</name>
    <name type="synonym">Lacerta muralis</name>
    <dbReference type="NCBI Taxonomy" id="64176"/>
    <lineage>
        <taxon>Eukaryota</taxon>
        <taxon>Metazoa</taxon>
        <taxon>Chordata</taxon>
        <taxon>Craniata</taxon>
        <taxon>Vertebrata</taxon>
        <taxon>Euteleostomi</taxon>
        <taxon>Lepidosauria</taxon>
        <taxon>Squamata</taxon>
        <taxon>Bifurcata</taxon>
        <taxon>Unidentata</taxon>
        <taxon>Episquamata</taxon>
        <taxon>Laterata</taxon>
        <taxon>Lacertibaenia</taxon>
        <taxon>Lacertidae</taxon>
        <taxon>Podarcis</taxon>
    </lineage>
</organism>
<dbReference type="GO" id="GO:0007283">
    <property type="term" value="P:spermatogenesis"/>
    <property type="evidence" value="ECO:0007669"/>
    <property type="project" value="TreeGrafter"/>
</dbReference>
<dbReference type="InterPro" id="IPR014710">
    <property type="entry name" value="RmlC-like_jellyroll"/>
</dbReference>
<dbReference type="Ensembl" id="ENSPMRT00000011074.1">
    <property type="protein sequence ID" value="ENSPMRP00000010397.1"/>
    <property type="gene ID" value="ENSPMRG00000006909.1"/>
</dbReference>
<reference evidence="1 2" key="1">
    <citation type="journal article" date="2019" name="Proc. Natl. Acad. Sci. U.S.A.">
        <title>Regulatory changes in pterin and carotenoid genes underlie balanced color polymorphisms in the wall lizard.</title>
        <authorList>
            <person name="Andrade P."/>
            <person name="Pinho C."/>
            <person name="Perez I de Lanuza G."/>
            <person name="Afonso S."/>
            <person name="Brejcha J."/>
            <person name="Rubin C.J."/>
            <person name="Wallerman O."/>
            <person name="Pereira P."/>
            <person name="Sabatino S.J."/>
            <person name="Bellati A."/>
            <person name="Pellitteri-Rosa D."/>
            <person name="Bosakova Z."/>
            <person name="Bunikis I."/>
            <person name="Carretero M.A."/>
            <person name="Feiner N."/>
            <person name="Marsik P."/>
            <person name="Pauperio F."/>
            <person name="Salvi D."/>
            <person name="Soler L."/>
            <person name="While G.M."/>
            <person name="Uller T."/>
            <person name="Font E."/>
            <person name="Andersson L."/>
            <person name="Carneiro M."/>
        </authorList>
    </citation>
    <scope>NUCLEOTIDE SEQUENCE</scope>
</reference>
<accession>A0A670IGB3</accession>
<evidence type="ECO:0000313" key="2">
    <source>
        <dbReference type="Proteomes" id="UP000472272"/>
    </source>
</evidence>
<dbReference type="GO" id="GO:0030552">
    <property type="term" value="F:cAMP binding"/>
    <property type="evidence" value="ECO:0007669"/>
    <property type="project" value="TreeGrafter"/>
</dbReference>
<evidence type="ECO:0000313" key="1">
    <source>
        <dbReference type="Ensembl" id="ENSPMRP00000010397.1"/>
    </source>
</evidence>
<dbReference type="OMA" id="FIDMTDH"/>